<keyword evidence="1" id="KW-0004">4Fe-4S</keyword>
<keyword evidence="2" id="KW-0479">Metal-binding</keyword>
<organism evidence="6 7">
    <name type="scientific">Bifidobacterium platyrrhinorum</name>
    <dbReference type="NCBI Taxonomy" id="2661628"/>
    <lineage>
        <taxon>Bacteria</taxon>
        <taxon>Bacillati</taxon>
        <taxon>Actinomycetota</taxon>
        <taxon>Actinomycetes</taxon>
        <taxon>Bifidobacteriales</taxon>
        <taxon>Bifidobacteriaceae</taxon>
        <taxon>Bifidobacterium</taxon>
    </lineage>
</organism>
<dbReference type="GO" id="GO:0051539">
    <property type="term" value="F:4 iron, 4 sulfur cluster binding"/>
    <property type="evidence" value="ECO:0007669"/>
    <property type="project" value="UniProtKB-KW"/>
</dbReference>
<reference evidence="6 7" key="1">
    <citation type="submission" date="2019-10" db="EMBL/GenBank/DDBJ databases">
        <title>Bifidobacterium from non-human primates.</title>
        <authorList>
            <person name="Modesto M."/>
        </authorList>
    </citation>
    <scope>NUCLEOTIDE SEQUENCE [LARGE SCALE GENOMIC DNA]</scope>
    <source>
        <strain evidence="6 7">SMA15</strain>
    </source>
</reference>
<gene>
    <name evidence="6" type="ORF">GFD21_07520</name>
</gene>
<dbReference type="SUPFAM" id="SSF48150">
    <property type="entry name" value="DNA-glycosylase"/>
    <property type="match status" value="1"/>
</dbReference>
<evidence type="ECO:0000256" key="2">
    <source>
        <dbReference type="ARBA" id="ARBA00022723"/>
    </source>
</evidence>
<protein>
    <submittedName>
        <fullName evidence="6">DNA lyase</fullName>
    </submittedName>
</protein>
<dbReference type="PIRSF" id="PIRSF001435">
    <property type="entry name" value="Nth"/>
    <property type="match status" value="1"/>
</dbReference>
<evidence type="ECO:0000256" key="1">
    <source>
        <dbReference type="ARBA" id="ARBA00022485"/>
    </source>
</evidence>
<dbReference type="AlphaFoldDB" id="A0A6L9SST9"/>
<dbReference type="CDD" id="cd00056">
    <property type="entry name" value="ENDO3c"/>
    <property type="match status" value="1"/>
</dbReference>
<keyword evidence="7" id="KW-1185">Reference proteome</keyword>
<dbReference type="EMBL" id="WHZV01000006">
    <property type="protein sequence ID" value="NEG55608.1"/>
    <property type="molecule type" value="Genomic_DNA"/>
</dbReference>
<name>A0A6L9SST9_9BIFI</name>
<comment type="caution">
    <text evidence="6">The sequence shown here is derived from an EMBL/GenBank/DDBJ whole genome shotgun (WGS) entry which is preliminary data.</text>
</comment>
<dbReference type="GO" id="GO:0006284">
    <property type="term" value="P:base-excision repair"/>
    <property type="evidence" value="ECO:0007669"/>
    <property type="project" value="InterPro"/>
</dbReference>
<feature type="domain" description="HhH-GPD" evidence="5">
    <location>
        <begin position="48"/>
        <end position="226"/>
    </location>
</feature>
<dbReference type="Pfam" id="PF00730">
    <property type="entry name" value="HhH-GPD"/>
    <property type="match status" value="1"/>
</dbReference>
<dbReference type="InterPro" id="IPR011257">
    <property type="entry name" value="DNA_glycosylase"/>
</dbReference>
<evidence type="ECO:0000256" key="4">
    <source>
        <dbReference type="ARBA" id="ARBA00023014"/>
    </source>
</evidence>
<dbReference type="GO" id="GO:0016829">
    <property type="term" value="F:lyase activity"/>
    <property type="evidence" value="ECO:0007669"/>
    <property type="project" value="UniProtKB-KW"/>
</dbReference>
<evidence type="ECO:0000313" key="6">
    <source>
        <dbReference type="EMBL" id="NEG55608.1"/>
    </source>
</evidence>
<dbReference type="Gene3D" id="1.10.340.30">
    <property type="entry name" value="Hypothetical protein, domain 2"/>
    <property type="match status" value="1"/>
</dbReference>
<evidence type="ECO:0000313" key="7">
    <source>
        <dbReference type="Proteomes" id="UP000483293"/>
    </source>
</evidence>
<dbReference type="SMART" id="SM00478">
    <property type="entry name" value="ENDO3c"/>
    <property type="match status" value="1"/>
</dbReference>
<dbReference type="PANTHER" id="PTHR10359:SF19">
    <property type="entry name" value="DNA REPAIR GLYCOSYLASE MJ1434-RELATED"/>
    <property type="match status" value="1"/>
</dbReference>
<dbReference type="PANTHER" id="PTHR10359">
    <property type="entry name" value="A/G-SPECIFIC ADENINE GLYCOSYLASE/ENDONUCLEASE III"/>
    <property type="match status" value="1"/>
</dbReference>
<evidence type="ECO:0000256" key="3">
    <source>
        <dbReference type="ARBA" id="ARBA00023004"/>
    </source>
</evidence>
<evidence type="ECO:0000259" key="5">
    <source>
        <dbReference type="SMART" id="SM00478"/>
    </source>
</evidence>
<keyword evidence="6" id="KW-0456">Lyase</keyword>
<proteinExistence type="predicted"/>
<dbReference type="Proteomes" id="UP000483293">
    <property type="component" value="Unassembled WGS sequence"/>
</dbReference>
<keyword evidence="3" id="KW-0408">Iron</keyword>
<keyword evidence="4" id="KW-0411">Iron-sulfur</keyword>
<dbReference type="InterPro" id="IPR003265">
    <property type="entry name" value="HhH-GPD_domain"/>
</dbReference>
<accession>A0A6L9SST9</accession>
<dbReference type="GO" id="GO:0046872">
    <property type="term" value="F:metal ion binding"/>
    <property type="evidence" value="ECO:0007669"/>
    <property type="project" value="UniProtKB-KW"/>
</dbReference>
<sequence length="242" mass="25972">MESGGMNDAGTPDSGFIERLYAVMERELGPTDWWPAETLFEIMVGAVLTQNTAWGNVDRSLAALKAAGMLEPHAIAATGPIAADSESASPSGAATNSPALEDLIRPSGFYRNKARALRSLSRWYIDRCGADPAGVADVPDDALRAELLSLFGVGGETADDLMLYVFSRRTFVADTYARRLFAFLGFAVPAGYPAFHKAFAPAVLASGLDVAQLQEFHGLIDEFGKAYRDERAKAGSFLAGWR</sequence>